<dbReference type="InterPro" id="IPR036640">
    <property type="entry name" value="ABC1_TM_sf"/>
</dbReference>
<dbReference type="SUPFAM" id="SSF52540">
    <property type="entry name" value="P-loop containing nucleoside triphosphate hydrolases"/>
    <property type="match status" value="2"/>
</dbReference>
<dbReference type="InterPro" id="IPR027417">
    <property type="entry name" value="P-loop_NTPase"/>
</dbReference>
<evidence type="ECO:0000256" key="6">
    <source>
        <dbReference type="ARBA" id="ARBA00022840"/>
    </source>
</evidence>
<evidence type="ECO:0000256" key="5">
    <source>
        <dbReference type="ARBA" id="ARBA00022741"/>
    </source>
</evidence>
<dbReference type="Proteomes" id="UP000001593">
    <property type="component" value="Unassembled WGS sequence"/>
</dbReference>
<dbReference type="EMBL" id="DS469656">
    <property type="protein sequence ID" value="EDO36998.1"/>
    <property type="molecule type" value="Genomic_DNA"/>
</dbReference>
<feature type="domain" description="ABC transporter" evidence="10">
    <location>
        <begin position="404"/>
        <end position="627"/>
    </location>
</feature>
<dbReference type="HOGENOM" id="CLU_000604_27_3_1"/>
<reference evidence="12 13" key="1">
    <citation type="journal article" date="2007" name="Science">
        <title>Sea anemone genome reveals ancestral eumetazoan gene repertoire and genomic organization.</title>
        <authorList>
            <person name="Putnam N.H."/>
            <person name="Srivastava M."/>
            <person name="Hellsten U."/>
            <person name="Dirks B."/>
            <person name="Chapman J."/>
            <person name="Salamov A."/>
            <person name="Terry A."/>
            <person name="Shapiro H."/>
            <person name="Lindquist E."/>
            <person name="Kapitonov V.V."/>
            <person name="Jurka J."/>
            <person name="Genikhovich G."/>
            <person name="Grigoriev I.V."/>
            <person name="Lucas S.M."/>
            <person name="Steele R.E."/>
            <person name="Finnerty J.R."/>
            <person name="Technau U."/>
            <person name="Martindale M.Q."/>
            <person name="Rokhsar D.S."/>
        </authorList>
    </citation>
    <scope>NUCLEOTIDE SEQUENCE [LARGE SCALE GENOMIC DNA]</scope>
    <source>
        <strain evidence="13">CH2 X CH6</strain>
    </source>
</reference>
<feature type="transmembrane region" description="Helical" evidence="9">
    <location>
        <begin position="807"/>
        <end position="828"/>
    </location>
</feature>
<dbReference type="InterPro" id="IPR050173">
    <property type="entry name" value="ABC_transporter_C-like"/>
</dbReference>
<dbReference type="FunFam" id="3.40.50.300:FF:000163">
    <property type="entry name" value="Multidrug resistance-associated protein member 4"/>
    <property type="match status" value="1"/>
</dbReference>
<dbReference type="GO" id="GO:0005886">
    <property type="term" value="C:plasma membrane"/>
    <property type="evidence" value="ECO:0000318"/>
    <property type="project" value="GO_Central"/>
</dbReference>
<accession>A7SGY8</accession>
<dbReference type="PANTHER" id="PTHR24223">
    <property type="entry name" value="ATP-BINDING CASSETTE SUB-FAMILY C"/>
    <property type="match status" value="1"/>
</dbReference>
<evidence type="ECO:0000259" key="11">
    <source>
        <dbReference type="PROSITE" id="PS50929"/>
    </source>
</evidence>
<dbReference type="InterPro" id="IPR044746">
    <property type="entry name" value="ABCC_6TM_D1"/>
</dbReference>
<keyword evidence="8 9" id="KW-0472">Membrane</keyword>
<dbReference type="Pfam" id="PF00664">
    <property type="entry name" value="ABC_membrane"/>
    <property type="match status" value="2"/>
</dbReference>
<keyword evidence="13" id="KW-1185">Reference proteome</keyword>
<dbReference type="PANTHER" id="PTHR24223:SF456">
    <property type="entry name" value="MULTIDRUG RESISTANCE-ASSOCIATED PROTEIN LETHAL(2)03659"/>
    <property type="match status" value="1"/>
</dbReference>
<dbReference type="InParanoid" id="A7SGY8"/>
<dbReference type="GO" id="GO:0016887">
    <property type="term" value="F:ATP hydrolysis activity"/>
    <property type="evidence" value="ECO:0007669"/>
    <property type="project" value="InterPro"/>
</dbReference>
<evidence type="ECO:0000256" key="7">
    <source>
        <dbReference type="ARBA" id="ARBA00022989"/>
    </source>
</evidence>
<dbReference type="FunFam" id="3.40.50.300:FF:001726">
    <property type="entry name" value="Multidrug resistance-associated protein 4"/>
    <property type="match status" value="1"/>
</dbReference>
<dbReference type="Pfam" id="PF00005">
    <property type="entry name" value="ABC_tran"/>
    <property type="match status" value="2"/>
</dbReference>
<dbReference type="InterPro" id="IPR011527">
    <property type="entry name" value="ABC1_TM_dom"/>
</dbReference>
<dbReference type="PROSITE" id="PS50929">
    <property type="entry name" value="ABC_TM1F"/>
    <property type="match status" value="2"/>
</dbReference>
<dbReference type="PhylomeDB" id="A7SGY8"/>
<dbReference type="CDD" id="cd03250">
    <property type="entry name" value="ABCC_MRP_domain1"/>
    <property type="match status" value="1"/>
</dbReference>
<feature type="domain" description="ABC transmembrane type-1" evidence="11">
    <location>
        <begin position="82"/>
        <end position="352"/>
    </location>
</feature>
<gene>
    <name evidence="12" type="ORF">NEMVEDRAFT_v1g118015</name>
</gene>
<feature type="transmembrane region" description="Helical" evidence="9">
    <location>
        <begin position="673"/>
        <end position="696"/>
    </location>
</feature>
<evidence type="ECO:0000259" key="10">
    <source>
        <dbReference type="PROSITE" id="PS50893"/>
    </source>
</evidence>
<proteinExistence type="inferred from homology"/>
<dbReference type="InterPro" id="IPR003593">
    <property type="entry name" value="AAA+_ATPase"/>
</dbReference>
<dbReference type="InterPro" id="IPR017871">
    <property type="entry name" value="ABC_transporter-like_CS"/>
</dbReference>
<dbReference type="CDD" id="cd18579">
    <property type="entry name" value="ABC_6TM_ABCC_D1"/>
    <property type="match status" value="1"/>
</dbReference>
<dbReference type="Gene3D" id="3.40.50.300">
    <property type="entry name" value="P-loop containing nucleotide triphosphate hydrolases"/>
    <property type="match status" value="2"/>
</dbReference>
<evidence type="ECO:0000313" key="12">
    <source>
        <dbReference type="EMBL" id="EDO36998.1"/>
    </source>
</evidence>
<evidence type="ECO:0000256" key="2">
    <source>
        <dbReference type="ARBA" id="ARBA00009726"/>
    </source>
</evidence>
<dbReference type="eggNOG" id="KOG0054">
    <property type="taxonomic scope" value="Eukaryota"/>
</dbReference>
<dbReference type="GO" id="GO:0005524">
    <property type="term" value="F:ATP binding"/>
    <property type="evidence" value="ECO:0007669"/>
    <property type="project" value="UniProtKB-KW"/>
</dbReference>
<organism evidence="12 13">
    <name type="scientific">Nematostella vectensis</name>
    <name type="common">Starlet sea anemone</name>
    <dbReference type="NCBI Taxonomy" id="45351"/>
    <lineage>
        <taxon>Eukaryota</taxon>
        <taxon>Metazoa</taxon>
        <taxon>Cnidaria</taxon>
        <taxon>Anthozoa</taxon>
        <taxon>Hexacorallia</taxon>
        <taxon>Actiniaria</taxon>
        <taxon>Edwardsiidae</taxon>
        <taxon>Nematostella</taxon>
    </lineage>
</organism>
<keyword evidence="3" id="KW-0813">Transport</keyword>
<dbReference type="CDD" id="cd03244">
    <property type="entry name" value="ABCC_MRP_domain2"/>
    <property type="match status" value="1"/>
</dbReference>
<feature type="transmembrane region" description="Helical" evidence="9">
    <location>
        <begin position="195"/>
        <end position="220"/>
    </location>
</feature>
<dbReference type="PROSITE" id="PS50893">
    <property type="entry name" value="ABC_TRANSPORTER_2"/>
    <property type="match status" value="2"/>
</dbReference>
<dbReference type="STRING" id="45351.A7SGY8"/>
<keyword evidence="7 9" id="KW-1133">Transmembrane helix</keyword>
<dbReference type="AlphaFoldDB" id="A7SGY8"/>
<dbReference type="SUPFAM" id="SSF90123">
    <property type="entry name" value="ABC transporter transmembrane region"/>
    <property type="match status" value="2"/>
</dbReference>
<evidence type="ECO:0000256" key="4">
    <source>
        <dbReference type="ARBA" id="ARBA00022692"/>
    </source>
</evidence>
<evidence type="ECO:0000313" key="13">
    <source>
        <dbReference type="Proteomes" id="UP000001593"/>
    </source>
</evidence>
<name>A7SGY8_NEMVE</name>
<keyword evidence="6" id="KW-0067">ATP-binding</keyword>
<evidence type="ECO:0000256" key="3">
    <source>
        <dbReference type="ARBA" id="ARBA00022448"/>
    </source>
</evidence>
<feature type="transmembrane region" description="Helical" evidence="9">
    <location>
        <begin position="79"/>
        <end position="102"/>
    </location>
</feature>
<feature type="transmembrane region" description="Helical" evidence="9">
    <location>
        <begin position="708"/>
        <end position="730"/>
    </location>
</feature>
<keyword evidence="5" id="KW-0547">Nucleotide-binding</keyword>
<dbReference type="FunFam" id="1.20.1560.10:FF:000014">
    <property type="entry name" value="Multidrug resistance-associated protein member 4"/>
    <property type="match status" value="1"/>
</dbReference>
<feature type="transmembrane region" description="Helical" evidence="9">
    <location>
        <begin position="899"/>
        <end position="929"/>
    </location>
</feature>
<dbReference type="Gene3D" id="1.20.1560.10">
    <property type="entry name" value="ABC transporter type 1, transmembrane domain"/>
    <property type="match status" value="2"/>
</dbReference>
<dbReference type="GO" id="GO:0055085">
    <property type="term" value="P:transmembrane transport"/>
    <property type="evidence" value="ECO:0000318"/>
    <property type="project" value="GO_Central"/>
</dbReference>
<feature type="transmembrane region" description="Helical" evidence="9">
    <location>
        <begin position="122"/>
        <end position="143"/>
    </location>
</feature>
<dbReference type="PROSITE" id="PS00211">
    <property type="entry name" value="ABC_TRANSPORTER_1"/>
    <property type="match status" value="2"/>
</dbReference>
<dbReference type="OMA" id="FYDCVMA"/>
<feature type="domain" description="ABC transporter" evidence="10">
    <location>
        <begin position="984"/>
        <end position="1217"/>
    </location>
</feature>
<evidence type="ECO:0000256" key="1">
    <source>
        <dbReference type="ARBA" id="ARBA00004141"/>
    </source>
</evidence>
<feature type="transmembrane region" description="Helical" evidence="9">
    <location>
        <begin position="260"/>
        <end position="278"/>
    </location>
</feature>
<comment type="similarity">
    <text evidence="2">Belongs to the ABC transporter superfamily. ABCC family. Conjugate transporter (TC 3.A.1.208) subfamily.</text>
</comment>
<evidence type="ECO:0000256" key="9">
    <source>
        <dbReference type="SAM" id="Phobius"/>
    </source>
</evidence>
<dbReference type="SMART" id="SM00382">
    <property type="entry name" value="AAA"/>
    <property type="match status" value="2"/>
</dbReference>
<feature type="domain" description="ABC transmembrane type-1" evidence="11">
    <location>
        <begin position="685"/>
        <end position="926"/>
    </location>
</feature>
<protein>
    <submittedName>
        <fullName evidence="12">Uncharacterized protein</fullName>
    </submittedName>
</protein>
<evidence type="ECO:0000256" key="8">
    <source>
        <dbReference type="ARBA" id="ARBA00023136"/>
    </source>
</evidence>
<dbReference type="GO" id="GO:0140359">
    <property type="term" value="F:ABC-type transporter activity"/>
    <property type="evidence" value="ECO:0000318"/>
    <property type="project" value="GO_Central"/>
</dbReference>
<sequence length="1230" mass="137308">NPKGTASLLSRLTYWWMNDIFRIGNERPLENHDQYPLLDEDQTEALTVKLEQAWDQTRVSPGNKRTRLLKALIRMFPGYFYVFTICAGLMGALCNVLQPVFLSMLLSQLLNEYGNKNSDWSYLYALGICLSALVRCLVLQQFADRNLLTAMRWRAATVGLIFKKVLRLSQTTLSKVTSGYVLDLVSGDVQRFDKVCFLVGYLALGVPEVAAVIGFMWYLIGWRSLSGALFMLLLVFYYSIMGGACASLRLRMAKITDRRLGLMASIVTGIRAVKMYAWEWPFRDMVQGVRRKEIGVLRLRSAILATFPSLQFSSTAIASLISLVTLAGTGTELTTYNVFVVVALLSTIRVSVCENIAKGAFSVGEFISSVERIQTFLELEELPRSRSHRHSSSSTSSQLPHGQLSLSNITCYWNGDVSPPALRSLSCMAFPGELVLVTGPVGCGKSTLLSVILGEIPISSGKVLRGGKLAHVSQCPWVFSGTVRSNILFGKRYDPRLYDATLLACDLRKDINSFPDRDATVIGERGTMLSGGQRTRVALARAVYADADIYLLDDPLGTVDSKVGRHLFERCIQGILSKKTRILVTHQLQYLQNADHILLMKDGGITREGSYAEISQSSEEISFLEEHGEAPVVPRPLLRDRSLEVEVWKEGPFRGLEQADEERHTGSISYELYWRYLTAGVSPIVLTMLAMMFVFVQGTWKEQRKLPLNFYIYGGLVGVALLLSVIRASLFFSSVLNSSQRLHNEMVESVLKAPVLFFDTNPAGRIMNRFSKDIGCMDELLPDVLLDALQLILFSVGAVLLPSVLNPWLIIPVVPIVVLFVIIGKFYLKTSREIKRLEAINRSPVFAHLADTLEGLVTTRCHRMEKAFIKRFYKYQDVHNESWFLIVATVRWLALRLDLLCVIFETIVVISALLTHSGAVTALSLIYAAQLAFDTSQVSVRQCSEVENYMTSVERVIAYTDLPSEPGYGNPTLPPAGWPHEGEMVLHDVTFKYHDDGHEVLKRISVHIKDGQKVGVVGRTGAGKSSLVRAIYRMPEPQGAIVVDDVDLGSINVQRARSAISVISQDPVLFSGTLRMNLDPFEKFTDDELWEAIEHASLKALVAGLPGKLYYEVVESGCNFSAGERQLICLARALLQKSSIIIMDEATANVDYQTDRLIQAKVREEFRNCTVITIAHRLSTIMDSDQLVVLDRGEVVETGSPTELLERRGGLFNRMYRSYQDDCRGIQAKQ</sequence>
<comment type="subcellular location">
    <subcellularLocation>
        <location evidence="1">Membrane</location>
        <topology evidence="1">Multi-pass membrane protein</topology>
    </subcellularLocation>
</comment>
<feature type="transmembrane region" description="Helical" evidence="9">
    <location>
        <begin position="226"/>
        <end position="248"/>
    </location>
</feature>
<dbReference type="InterPro" id="IPR003439">
    <property type="entry name" value="ABC_transporter-like_ATP-bd"/>
</dbReference>
<dbReference type="FunFam" id="1.20.1560.10:FF:000017">
    <property type="entry name" value="Cystic fibrosis transmembrane conductance regulator"/>
    <property type="match status" value="1"/>
</dbReference>
<feature type="non-terminal residue" evidence="12">
    <location>
        <position position="1"/>
    </location>
</feature>
<keyword evidence="4 9" id="KW-0812">Transmembrane</keyword>